<evidence type="ECO:0000313" key="7">
    <source>
        <dbReference type="EMBL" id="SEF68805.1"/>
    </source>
</evidence>
<dbReference type="EMBL" id="FNVO01000001">
    <property type="protein sequence ID" value="SEF68805.1"/>
    <property type="molecule type" value="Genomic_DNA"/>
</dbReference>
<organism evidence="7 8">
    <name type="scientific">Thermomonospora echinospora</name>
    <dbReference type="NCBI Taxonomy" id="1992"/>
    <lineage>
        <taxon>Bacteria</taxon>
        <taxon>Bacillati</taxon>
        <taxon>Actinomycetota</taxon>
        <taxon>Actinomycetes</taxon>
        <taxon>Streptosporangiales</taxon>
        <taxon>Thermomonosporaceae</taxon>
        <taxon>Thermomonospora</taxon>
    </lineage>
</organism>
<dbReference type="PROSITE" id="PS51257">
    <property type="entry name" value="PROKAR_LIPOPROTEIN"/>
    <property type="match status" value="1"/>
</dbReference>
<evidence type="ECO:0000259" key="6">
    <source>
        <dbReference type="Pfam" id="PF13458"/>
    </source>
</evidence>
<reference evidence="8" key="1">
    <citation type="submission" date="2016-10" db="EMBL/GenBank/DDBJ databases">
        <authorList>
            <person name="Varghese N."/>
            <person name="Submissions S."/>
        </authorList>
    </citation>
    <scope>NUCLEOTIDE SEQUENCE [LARGE SCALE GENOMIC DNA]</scope>
    <source>
        <strain evidence="8">DSM 43163</strain>
    </source>
</reference>
<evidence type="ECO:0000256" key="2">
    <source>
        <dbReference type="ARBA" id="ARBA00022448"/>
    </source>
</evidence>
<feature type="signal peptide" evidence="5">
    <location>
        <begin position="1"/>
        <end position="23"/>
    </location>
</feature>
<evidence type="ECO:0000256" key="3">
    <source>
        <dbReference type="ARBA" id="ARBA00022729"/>
    </source>
</evidence>
<dbReference type="Gene3D" id="3.40.50.2300">
    <property type="match status" value="2"/>
</dbReference>
<dbReference type="PANTHER" id="PTHR30483:SF6">
    <property type="entry name" value="PERIPLASMIC BINDING PROTEIN OF ABC TRANSPORTER FOR NATURAL AMINO ACIDS"/>
    <property type="match status" value="1"/>
</dbReference>
<keyword evidence="2" id="KW-0813">Transport</keyword>
<protein>
    <submittedName>
        <fullName evidence="7">Substrate-binding protein</fullName>
    </submittedName>
</protein>
<comment type="similarity">
    <text evidence="1">Belongs to the leucine-binding protein family.</text>
</comment>
<evidence type="ECO:0000256" key="4">
    <source>
        <dbReference type="ARBA" id="ARBA00022970"/>
    </source>
</evidence>
<dbReference type="Proteomes" id="UP000236723">
    <property type="component" value="Unassembled WGS sequence"/>
</dbReference>
<accession>A0A1H5U157</accession>
<dbReference type="OrthoDB" id="7337537at2"/>
<feature type="chain" id="PRO_5039448707" evidence="5">
    <location>
        <begin position="24"/>
        <end position="409"/>
    </location>
</feature>
<dbReference type="InterPro" id="IPR028081">
    <property type="entry name" value="Leu-bd"/>
</dbReference>
<name>A0A1H5U157_9ACTN</name>
<feature type="domain" description="Leucine-binding protein" evidence="6">
    <location>
        <begin position="47"/>
        <end position="398"/>
    </location>
</feature>
<dbReference type="GO" id="GO:0006865">
    <property type="term" value="P:amino acid transport"/>
    <property type="evidence" value="ECO:0007669"/>
    <property type="project" value="UniProtKB-KW"/>
</dbReference>
<dbReference type="InterPro" id="IPR028082">
    <property type="entry name" value="Peripla_BP_I"/>
</dbReference>
<keyword evidence="4" id="KW-0029">Amino-acid transport</keyword>
<evidence type="ECO:0000256" key="5">
    <source>
        <dbReference type="SAM" id="SignalP"/>
    </source>
</evidence>
<dbReference type="AlphaFoldDB" id="A0A1H5U157"/>
<evidence type="ECO:0000313" key="8">
    <source>
        <dbReference type="Proteomes" id="UP000236723"/>
    </source>
</evidence>
<dbReference type="InterPro" id="IPR000709">
    <property type="entry name" value="Leu_Ile_Val-bd"/>
</dbReference>
<keyword evidence="8" id="KW-1185">Reference proteome</keyword>
<dbReference type="PANTHER" id="PTHR30483">
    <property type="entry name" value="LEUCINE-SPECIFIC-BINDING PROTEIN"/>
    <property type="match status" value="1"/>
</dbReference>
<dbReference type="RefSeq" id="WP_103936201.1">
    <property type="nucleotide sequence ID" value="NZ_FNVO01000001.1"/>
</dbReference>
<keyword evidence="3 5" id="KW-0732">Signal</keyword>
<dbReference type="InterPro" id="IPR051010">
    <property type="entry name" value="BCAA_transport"/>
</dbReference>
<gene>
    <name evidence="7" type="ORF">SAMN04489712_101829</name>
</gene>
<sequence length="409" mass="42957">MSAKTGYKVTALLGAALLLTACASKEERAGVTQQSSGGGWSAGRPVVKVGLIGPMTGPFAVAGISLENSVKVEIDRLNAAGGLGGAKLELVVRDSGLDPAKAVQAANEFAGDDSVGLVVGPALTAFYNAAKAGFESNKKINCQPMVATGDFSSLKYGFRAQDPVSLDAAKMIAHLKTEGVTSIGVVYEGDDAGKNTADEVKAQAEAAGLTWKGFEATRPDDQSHRPYIDKLKDAGAIWISNSSSGAKTMAAANEAGYKGLIVGGSGARNISFVEAAGDAADGALFSATYYPYPSRDGRDTWKQGYRRHIEEIEKRFGKNTGPKTGAESPKAAEIAADCVFAYTQAAEQAKSLDPDAVAAALEKIEIPDTETPSGNSIKIEKHEFFNLDDIHVYQWKKDDKGWHTVEVAN</sequence>
<dbReference type="PRINTS" id="PR00337">
    <property type="entry name" value="LEUILEVALBP"/>
</dbReference>
<evidence type="ECO:0000256" key="1">
    <source>
        <dbReference type="ARBA" id="ARBA00010062"/>
    </source>
</evidence>
<dbReference type="SUPFAM" id="SSF53822">
    <property type="entry name" value="Periplasmic binding protein-like I"/>
    <property type="match status" value="1"/>
</dbReference>
<proteinExistence type="inferred from homology"/>
<dbReference type="Pfam" id="PF13458">
    <property type="entry name" value="Peripla_BP_6"/>
    <property type="match status" value="1"/>
</dbReference>